<comment type="similarity">
    <text evidence="2">Belongs to the 5'-nucleotidase family.</text>
</comment>
<dbReference type="InterPro" id="IPR029052">
    <property type="entry name" value="Metallo-depent_PP-like"/>
</dbReference>
<accession>A0A6G7K7W5</accession>
<protein>
    <submittedName>
        <fullName evidence="5">Bifunctional metallophosphatase/5'-nucleotidase</fullName>
    </submittedName>
</protein>
<feature type="domain" description="Calcineurin-like phosphoesterase" evidence="3">
    <location>
        <begin position="4"/>
        <end position="230"/>
    </location>
</feature>
<dbReference type="InterPro" id="IPR004843">
    <property type="entry name" value="Calcineurin-like_PHP"/>
</dbReference>
<evidence type="ECO:0000256" key="2">
    <source>
        <dbReference type="RuleBase" id="RU362119"/>
    </source>
</evidence>
<gene>
    <name evidence="5" type="ORF">G7057_01930</name>
</gene>
<dbReference type="InterPro" id="IPR008334">
    <property type="entry name" value="5'-Nucleotdase_C"/>
</dbReference>
<evidence type="ECO:0000259" key="3">
    <source>
        <dbReference type="Pfam" id="PF00149"/>
    </source>
</evidence>
<evidence type="ECO:0000259" key="4">
    <source>
        <dbReference type="Pfam" id="PF02872"/>
    </source>
</evidence>
<dbReference type="PANTHER" id="PTHR11575:SF6">
    <property type="entry name" value="2',3'-CYCLIC-NUCLEOTIDE 2'-PHOSPHODIESTERASE_3'-NUCLEOTIDASE"/>
    <property type="match status" value="1"/>
</dbReference>
<proteinExistence type="inferred from homology"/>
<dbReference type="Proteomes" id="UP000501451">
    <property type="component" value="Chromosome"/>
</dbReference>
<dbReference type="GO" id="GO:0009166">
    <property type="term" value="P:nucleotide catabolic process"/>
    <property type="evidence" value="ECO:0007669"/>
    <property type="project" value="InterPro"/>
</dbReference>
<feature type="domain" description="5'-Nucleotidase C-terminal" evidence="4">
    <location>
        <begin position="312"/>
        <end position="464"/>
    </location>
</feature>
<dbReference type="PRINTS" id="PR01607">
    <property type="entry name" value="APYRASEFAMLY"/>
</dbReference>
<dbReference type="Gene3D" id="3.60.21.10">
    <property type="match status" value="1"/>
</dbReference>
<dbReference type="GO" id="GO:0000166">
    <property type="term" value="F:nucleotide binding"/>
    <property type="evidence" value="ECO:0007669"/>
    <property type="project" value="UniProtKB-KW"/>
</dbReference>
<dbReference type="SUPFAM" id="SSF55816">
    <property type="entry name" value="5'-nucleotidase (syn. UDP-sugar hydrolase), C-terminal domain"/>
    <property type="match status" value="1"/>
</dbReference>
<dbReference type="Pfam" id="PF02872">
    <property type="entry name" value="5_nucleotid_C"/>
    <property type="match status" value="1"/>
</dbReference>
<keyword evidence="2" id="KW-0378">Hydrolase</keyword>
<evidence type="ECO:0000313" key="5">
    <source>
        <dbReference type="EMBL" id="QII81353.1"/>
    </source>
</evidence>
<name>A0A6G7K7W5_9LACT</name>
<dbReference type="KEGG" id="jar:G7057_01930"/>
<evidence type="ECO:0000313" key="6">
    <source>
        <dbReference type="Proteomes" id="UP000501451"/>
    </source>
</evidence>
<dbReference type="PANTHER" id="PTHR11575">
    <property type="entry name" value="5'-NUCLEOTIDASE-RELATED"/>
    <property type="match status" value="1"/>
</dbReference>
<dbReference type="RefSeq" id="WP_166160907.1">
    <property type="nucleotide sequence ID" value="NZ_CP049740.1"/>
</dbReference>
<sequence length="503" mass="56995">MKKLKFICTTDIHGTIHPLDFSSNQAVDYGLSRFSTYLKKERQNHDVILIDNGDVNQGSPFVTYANKNEEQNVMAKALNQLNYDYFNLGNHDFNFGSDFLMTYMDQMESQSLISNVLYEGEAIGQSQIIEVAKHGVTFGLIGVVTDYIPNWEKPAHLVGLTILPVKETVQKEVAALKGKVDKIIVCYHGGLERDPESGEPTETLTGENVGYEMVMDIPEIDLLLSGHQHRSIVTTINQTLVLQAANTAREVMEVVYEDGQFTGRLVDMSHYESDEQFLSSFSDVYEKTQNWLDEKIGPGAKGLSVPDVISVQKNPNTFTHMMNQAQLAFSGADISSSSLYDTSIGFSEEITYRQLAANFPFPNTLVLMEINGEILREYLEWNADYWTISDGEITVHPKYLEPKRQIYNYDFFEGISYTINVSKESGQRIEELMFDGKAISDTDTFKIVVNNYRSSGGGDYHMLKKGRILKEYTEEIIEVMYAYLKETDLNILPIQENNVKLTK</sequence>
<keyword evidence="2" id="KW-0547">Nucleotide-binding</keyword>
<dbReference type="InterPro" id="IPR006179">
    <property type="entry name" value="5_nucleotidase/apyrase"/>
</dbReference>
<dbReference type="GO" id="GO:0016787">
    <property type="term" value="F:hydrolase activity"/>
    <property type="evidence" value="ECO:0007669"/>
    <property type="project" value="UniProtKB-KW"/>
</dbReference>
<dbReference type="EMBL" id="CP049740">
    <property type="protein sequence ID" value="QII81353.1"/>
    <property type="molecule type" value="Genomic_DNA"/>
</dbReference>
<keyword evidence="6" id="KW-1185">Reference proteome</keyword>
<dbReference type="InterPro" id="IPR036907">
    <property type="entry name" value="5'-Nucleotdase_C_sf"/>
</dbReference>
<dbReference type="Pfam" id="PF00149">
    <property type="entry name" value="Metallophos"/>
    <property type="match status" value="1"/>
</dbReference>
<dbReference type="AlphaFoldDB" id="A0A6G7K7W5"/>
<reference evidence="5 6" key="1">
    <citation type="journal article" date="2017" name="Int. J. Syst. Evol. Microbiol.">
        <title>Jeotgalibaca porci sp. nov. and Jeotgalibaca arthritidis sp. nov., isolated from pigs, and emended description of the genus Jeotgalibaca.</title>
        <authorList>
            <person name="Zamora L."/>
            <person name="Perez-Sancho M."/>
            <person name="Dominguez L."/>
            <person name="Fernandez-Garayzabal J.F."/>
            <person name="Vela A.I."/>
        </authorList>
    </citation>
    <scope>NUCLEOTIDE SEQUENCE [LARGE SCALE GENOMIC DNA]</scope>
    <source>
        <strain evidence="5 6">CECT 9157</strain>
    </source>
</reference>
<organism evidence="5 6">
    <name type="scientific">Jeotgalibaca arthritidis</name>
    <dbReference type="NCBI Taxonomy" id="1868794"/>
    <lineage>
        <taxon>Bacteria</taxon>
        <taxon>Bacillati</taxon>
        <taxon>Bacillota</taxon>
        <taxon>Bacilli</taxon>
        <taxon>Lactobacillales</taxon>
        <taxon>Carnobacteriaceae</taxon>
        <taxon>Jeotgalibaca</taxon>
    </lineage>
</organism>
<dbReference type="GO" id="GO:0030288">
    <property type="term" value="C:outer membrane-bounded periplasmic space"/>
    <property type="evidence" value="ECO:0007669"/>
    <property type="project" value="TreeGrafter"/>
</dbReference>
<keyword evidence="1" id="KW-0732">Signal</keyword>
<dbReference type="Gene3D" id="3.90.780.10">
    <property type="entry name" value="5'-Nucleotidase, C-terminal domain"/>
    <property type="match status" value="1"/>
</dbReference>
<dbReference type="SUPFAM" id="SSF56300">
    <property type="entry name" value="Metallo-dependent phosphatases"/>
    <property type="match status" value="1"/>
</dbReference>
<evidence type="ECO:0000256" key="1">
    <source>
        <dbReference type="ARBA" id="ARBA00022729"/>
    </source>
</evidence>